<organism evidence="1">
    <name type="scientific">Klebsiella pneumoniae</name>
    <dbReference type="NCBI Taxonomy" id="573"/>
    <lineage>
        <taxon>Bacteria</taxon>
        <taxon>Pseudomonadati</taxon>
        <taxon>Pseudomonadota</taxon>
        <taxon>Gammaproteobacteria</taxon>
        <taxon>Enterobacterales</taxon>
        <taxon>Enterobacteriaceae</taxon>
        <taxon>Klebsiella/Raoultella group</taxon>
        <taxon>Klebsiella</taxon>
        <taxon>Klebsiella pneumoniae complex</taxon>
    </lineage>
</organism>
<protein>
    <submittedName>
        <fullName evidence="1">Uncharacterized protein</fullName>
    </submittedName>
</protein>
<sequence>MIGMMAIVGGIVLVFRTAKVPRRLMASRALRRPVHFPVIFFTHAPGSLF</sequence>
<accession>A0A4P0XXJ8</accession>
<evidence type="ECO:0000313" key="1">
    <source>
        <dbReference type="EMBL" id="VTM51514.1"/>
    </source>
</evidence>
<name>A0A4P0XXJ8_KLEPN</name>
<dbReference type="EMBL" id="CABDVL010000003">
    <property type="protein sequence ID" value="VTM51514.1"/>
    <property type="molecule type" value="Genomic_DNA"/>
</dbReference>
<dbReference type="AlphaFoldDB" id="A0A4P0XXJ8"/>
<reference evidence="1" key="1">
    <citation type="submission" date="2019-04" db="EMBL/GenBank/DDBJ databases">
        <authorList>
            <consortium name="Pathogen Informatics"/>
        </authorList>
    </citation>
    <scope>NUCLEOTIDE SEQUENCE</scope>
    <source>
        <strain evidence="1">NCTC9183</strain>
    </source>
</reference>
<gene>
    <name evidence="1" type="ORF">NCTC9183_01765</name>
</gene>
<proteinExistence type="predicted"/>
<dbReference type="Proteomes" id="UP000507695">
    <property type="component" value="Unassembled WGS sequence"/>
</dbReference>